<dbReference type="Proteomes" id="UP000266723">
    <property type="component" value="Unassembled WGS sequence"/>
</dbReference>
<name>A0A8S9MDJ4_BRACR</name>
<gene>
    <name evidence="3" type="ORF">DY000_02007263</name>
    <name evidence="2" type="ORF">F2Q70_00011797</name>
</gene>
<sequence length="248" mass="27713">MVEELPPVGFRFYPTEVELDGGHATIYSLIPILDVFNVEPTQLPSTYAIMQTSLAIYDLDDNNESWSVILRERGVKETENNGFSSCQDKREKLEEVDRAGPLIQDTGGRPSRTLRYLRHKFSVCRIYIKSGSSRAFDRRPTEGSGTERKLPSNGIETSSRNARPISIEITQSNSEMIAGISQLLERKLPNNGVETSSCATISTSPETSYSGGGDQVQLPVNVTTTQRISDMVDGLSQPFWEWEQLNWS</sequence>
<proteinExistence type="predicted"/>
<dbReference type="GO" id="GO:0003677">
    <property type="term" value="F:DNA binding"/>
    <property type="evidence" value="ECO:0007669"/>
    <property type="project" value="InterPro"/>
</dbReference>
<evidence type="ECO:0000256" key="1">
    <source>
        <dbReference type="SAM" id="MobiDB-lite"/>
    </source>
</evidence>
<dbReference type="AlphaFoldDB" id="A0A8S9MDJ4"/>
<evidence type="ECO:0000313" key="4">
    <source>
        <dbReference type="Proteomes" id="UP000266723"/>
    </source>
</evidence>
<evidence type="ECO:0000313" key="2">
    <source>
        <dbReference type="EMBL" id="KAF2615253.1"/>
    </source>
</evidence>
<protein>
    <submittedName>
        <fullName evidence="2">Uncharacterized protein</fullName>
    </submittedName>
</protein>
<organism evidence="2">
    <name type="scientific">Brassica cretica</name>
    <name type="common">Mustard</name>
    <dbReference type="NCBI Taxonomy" id="69181"/>
    <lineage>
        <taxon>Eukaryota</taxon>
        <taxon>Viridiplantae</taxon>
        <taxon>Streptophyta</taxon>
        <taxon>Embryophyta</taxon>
        <taxon>Tracheophyta</taxon>
        <taxon>Spermatophyta</taxon>
        <taxon>Magnoliopsida</taxon>
        <taxon>eudicotyledons</taxon>
        <taxon>Gunneridae</taxon>
        <taxon>Pentapetalae</taxon>
        <taxon>rosids</taxon>
        <taxon>malvids</taxon>
        <taxon>Brassicales</taxon>
        <taxon>Brassicaceae</taxon>
        <taxon>Brassiceae</taxon>
        <taxon>Brassica</taxon>
    </lineage>
</organism>
<evidence type="ECO:0000313" key="3">
    <source>
        <dbReference type="EMBL" id="KAF3542759.1"/>
    </source>
</evidence>
<reference evidence="3 4" key="3">
    <citation type="journal article" date="2020" name="BMC Genomics">
        <title>Intraspecific diversification of the crop wild relative Brassica cretica Lam. using demographic model selection.</title>
        <authorList>
            <person name="Kioukis A."/>
            <person name="Michalopoulou V.A."/>
            <person name="Briers L."/>
            <person name="Pirintsos S."/>
            <person name="Studholme D.J."/>
            <person name="Pavlidis P."/>
            <person name="Sarris P.F."/>
        </authorList>
    </citation>
    <scope>NUCLEOTIDE SEQUENCE [LARGE SCALE GENOMIC DNA]</scope>
    <source>
        <strain evidence="4">cv. PFS-1207/04</strain>
        <strain evidence="3">PFS-1207/04</strain>
    </source>
</reference>
<dbReference type="EMBL" id="QGKV02000832">
    <property type="protein sequence ID" value="KAF3542759.1"/>
    <property type="molecule type" value="Genomic_DNA"/>
</dbReference>
<feature type="compositionally biased region" description="Basic and acidic residues" evidence="1">
    <location>
        <begin position="135"/>
        <end position="150"/>
    </location>
</feature>
<accession>A0A8S9MDJ4</accession>
<keyword evidence="4" id="KW-1185">Reference proteome</keyword>
<feature type="region of interest" description="Disordered" evidence="1">
    <location>
        <begin position="135"/>
        <end position="159"/>
    </location>
</feature>
<dbReference type="GO" id="GO:0006355">
    <property type="term" value="P:regulation of DNA-templated transcription"/>
    <property type="evidence" value="ECO:0007669"/>
    <property type="project" value="InterPro"/>
</dbReference>
<reference evidence="2" key="1">
    <citation type="submission" date="2019-12" db="EMBL/GenBank/DDBJ databases">
        <title>Genome sequencing and annotation of Brassica cretica.</title>
        <authorList>
            <person name="Studholme D.J."/>
            <person name="Sarris P.F."/>
        </authorList>
    </citation>
    <scope>NUCLEOTIDE SEQUENCE</scope>
    <source>
        <strain evidence="2">PFS-102/07</strain>
        <tissue evidence="2">Leaf</tissue>
    </source>
</reference>
<dbReference type="SUPFAM" id="SSF101941">
    <property type="entry name" value="NAC domain"/>
    <property type="match status" value="1"/>
</dbReference>
<dbReference type="OrthoDB" id="622307at2759"/>
<dbReference type="InterPro" id="IPR036093">
    <property type="entry name" value="NAC_dom_sf"/>
</dbReference>
<comment type="caution">
    <text evidence="2">The sequence shown here is derived from an EMBL/GenBank/DDBJ whole genome shotgun (WGS) entry which is preliminary data.</text>
</comment>
<reference evidence="3" key="2">
    <citation type="submission" date="2019-12" db="EMBL/GenBank/DDBJ databases">
        <authorList>
            <person name="Studholme D.J."/>
            <person name="Sarris P."/>
        </authorList>
    </citation>
    <scope>NUCLEOTIDE SEQUENCE</scope>
    <source>
        <strain evidence="3">PFS-1207/04</strain>
        <tissue evidence="3">Leaf</tissue>
    </source>
</reference>
<dbReference type="EMBL" id="QGKY02000089">
    <property type="protein sequence ID" value="KAF2615253.1"/>
    <property type="molecule type" value="Genomic_DNA"/>
</dbReference>